<sequence length="382" mass="41631">MHLFSRRSKAGSKQTPASGSPPGRASGPAPSPPPGPALGPALGLAPRLGMSLGLTRRVDRPVDAERLAALGLLPRERQDIRRPSADPGLDRVVAAARTGDWLPGAEYLIRAGGDWQRRTAVIGGLASAARADDVWLQHWRAARPGDPGAAAVQAQAMIDLAWQVRAGGRSARTSQEQSEGFIRILSRAGREISHAKELGGGDPSPYVADIWRGIGMGRPHQEMHRLWDETASRDPYHLVAHRSALQYWCAKWQGSRELAFAFADRAADSAPPGRLLSSLWLIAWWEHRAGQGGRGEFRREEVWAAVDRLDDDASAADPGHPHLAEARHLLAYFLVQQGRADLALEQFRLVDGHVGAFPWTQAEDPAELYRTFRDIAVNLAGH</sequence>
<dbReference type="AlphaFoldDB" id="A0A918ULE0"/>
<dbReference type="EMBL" id="BMWG01000002">
    <property type="protein sequence ID" value="GGZ18410.1"/>
    <property type="molecule type" value="Genomic_DNA"/>
</dbReference>
<feature type="compositionally biased region" description="Basic residues" evidence="1">
    <location>
        <begin position="1"/>
        <end position="10"/>
    </location>
</feature>
<dbReference type="RefSeq" id="WP_190121526.1">
    <property type="nucleotide sequence ID" value="NZ_BMWG01000002.1"/>
</dbReference>
<evidence type="ECO:0000313" key="2">
    <source>
        <dbReference type="EMBL" id="GGZ18410.1"/>
    </source>
</evidence>
<reference evidence="2" key="2">
    <citation type="submission" date="2020-09" db="EMBL/GenBank/DDBJ databases">
        <authorList>
            <person name="Sun Q."/>
            <person name="Ohkuma M."/>
        </authorList>
    </citation>
    <scope>NUCLEOTIDE SEQUENCE</scope>
    <source>
        <strain evidence="2">JCM 4988</strain>
    </source>
</reference>
<dbReference type="Proteomes" id="UP000630936">
    <property type="component" value="Unassembled WGS sequence"/>
</dbReference>
<name>A0A918ULE0_9ACTN</name>
<feature type="compositionally biased region" description="Low complexity" evidence="1">
    <location>
        <begin position="16"/>
        <end position="28"/>
    </location>
</feature>
<evidence type="ECO:0000256" key="1">
    <source>
        <dbReference type="SAM" id="MobiDB-lite"/>
    </source>
</evidence>
<accession>A0A918ULE0</accession>
<proteinExistence type="predicted"/>
<feature type="region of interest" description="Disordered" evidence="1">
    <location>
        <begin position="1"/>
        <end position="43"/>
    </location>
</feature>
<comment type="caution">
    <text evidence="2">The sequence shown here is derived from an EMBL/GenBank/DDBJ whole genome shotgun (WGS) entry which is preliminary data.</text>
</comment>
<organism evidence="2 3">
    <name type="scientific">Streptomyces inusitatus</name>
    <dbReference type="NCBI Taxonomy" id="68221"/>
    <lineage>
        <taxon>Bacteria</taxon>
        <taxon>Bacillati</taxon>
        <taxon>Actinomycetota</taxon>
        <taxon>Actinomycetes</taxon>
        <taxon>Kitasatosporales</taxon>
        <taxon>Streptomycetaceae</taxon>
        <taxon>Streptomyces</taxon>
    </lineage>
</organism>
<reference evidence="2" key="1">
    <citation type="journal article" date="2014" name="Int. J. Syst. Evol. Microbiol.">
        <title>Complete genome sequence of Corynebacterium casei LMG S-19264T (=DSM 44701T), isolated from a smear-ripened cheese.</title>
        <authorList>
            <consortium name="US DOE Joint Genome Institute (JGI-PGF)"/>
            <person name="Walter F."/>
            <person name="Albersmeier A."/>
            <person name="Kalinowski J."/>
            <person name="Ruckert C."/>
        </authorList>
    </citation>
    <scope>NUCLEOTIDE SEQUENCE</scope>
    <source>
        <strain evidence="2">JCM 4988</strain>
    </source>
</reference>
<evidence type="ECO:0000313" key="3">
    <source>
        <dbReference type="Proteomes" id="UP000630936"/>
    </source>
</evidence>
<evidence type="ECO:0008006" key="4">
    <source>
        <dbReference type="Google" id="ProtNLM"/>
    </source>
</evidence>
<gene>
    <name evidence="2" type="ORF">GCM10010387_08620</name>
</gene>
<protein>
    <recommendedName>
        <fullName evidence="4">DUF4034 domain-containing protein</fullName>
    </recommendedName>
</protein>
<keyword evidence="3" id="KW-1185">Reference proteome</keyword>